<keyword evidence="1" id="KW-0812">Transmembrane</keyword>
<organism evidence="2 3">
    <name type="scientific">Massilia agilis</name>
    <dbReference type="NCBI Taxonomy" id="1811226"/>
    <lineage>
        <taxon>Bacteria</taxon>
        <taxon>Pseudomonadati</taxon>
        <taxon>Pseudomonadota</taxon>
        <taxon>Betaproteobacteria</taxon>
        <taxon>Burkholderiales</taxon>
        <taxon>Oxalobacteraceae</taxon>
        <taxon>Telluria group</taxon>
        <taxon>Massilia</taxon>
    </lineage>
</organism>
<comment type="caution">
    <text evidence="2">The sequence shown here is derived from an EMBL/GenBank/DDBJ whole genome shotgun (WGS) entry which is preliminary data.</text>
</comment>
<dbReference type="EMBL" id="JANUHB010000002">
    <property type="protein sequence ID" value="MCS0807721.1"/>
    <property type="molecule type" value="Genomic_DNA"/>
</dbReference>
<evidence type="ECO:0000313" key="3">
    <source>
        <dbReference type="Proteomes" id="UP001206126"/>
    </source>
</evidence>
<feature type="transmembrane region" description="Helical" evidence="1">
    <location>
        <begin position="40"/>
        <end position="57"/>
    </location>
</feature>
<feature type="transmembrane region" description="Helical" evidence="1">
    <location>
        <begin position="12"/>
        <end position="34"/>
    </location>
</feature>
<evidence type="ECO:0000256" key="1">
    <source>
        <dbReference type="SAM" id="Phobius"/>
    </source>
</evidence>
<reference evidence="2 3" key="1">
    <citation type="submission" date="2022-08" db="EMBL/GenBank/DDBJ databases">
        <title>Reclassification of Massilia species as members of the genera Telluria, Duganella, Pseudoduganella, Mokoshia gen. nov. and Zemynaea gen. nov. using orthogonal and non-orthogonal genome-based approaches.</title>
        <authorList>
            <person name="Bowman J.P."/>
        </authorList>
    </citation>
    <scope>NUCLEOTIDE SEQUENCE [LARGE SCALE GENOMIC DNA]</scope>
    <source>
        <strain evidence="2 3">JCM 31605</strain>
    </source>
</reference>
<accession>A0ABT2D8S7</accession>
<protein>
    <recommendedName>
        <fullName evidence="4">Holin</fullName>
    </recommendedName>
</protein>
<sequence>MKEFIRWAGQYLIAAGSMFAILSAVDAGSGTAFADGWRNNLAWAIVSAAIFIGARYYQAKSGAGCRACDTIRPK</sequence>
<dbReference type="RefSeq" id="WP_258821518.1">
    <property type="nucleotide sequence ID" value="NZ_JANUHB010000002.1"/>
</dbReference>
<gene>
    <name evidence="2" type="ORF">NX774_07270</name>
</gene>
<name>A0ABT2D8S7_9BURK</name>
<keyword evidence="3" id="KW-1185">Reference proteome</keyword>
<evidence type="ECO:0000313" key="2">
    <source>
        <dbReference type="EMBL" id="MCS0807721.1"/>
    </source>
</evidence>
<evidence type="ECO:0008006" key="4">
    <source>
        <dbReference type="Google" id="ProtNLM"/>
    </source>
</evidence>
<keyword evidence="1" id="KW-1133">Transmembrane helix</keyword>
<proteinExistence type="predicted"/>
<keyword evidence="1" id="KW-0472">Membrane</keyword>
<dbReference type="Proteomes" id="UP001206126">
    <property type="component" value="Unassembled WGS sequence"/>
</dbReference>